<proteinExistence type="inferred from homology"/>
<dbReference type="EMBL" id="JACETL010000003">
    <property type="protein sequence ID" value="MBA4692253.1"/>
    <property type="molecule type" value="Genomic_DNA"/>
</dbReference>
<keyword evidence="11" id="KW-0963">Cytoplasm</keyword>
<comment type="catalytic activity">
    <reaction evidence="11">
        <text>tRNA(Ala) + L-alanine + ATP = L-alanyl-tRNA(Ala) + AMP + diphosphate</text>
        <dbReference type="Rhea" id="RHEA:12540"/>
        <dbReference type="Rhea" id="RHEA-COMP:9657"/>
        <dbReference type="Rhea" id="RHEA-COMP:9923"/>
        <dbReference type="ChEBI" id="CHEBI:30616"/>
        <dbReference type="ChEBI" id="CHEBI:33019"/>
        <dbReference type="ChEBI" id="CHEBI:57972"/>
        <dbReference type="ChEBI" id="CHEBI:78442"/>
        <dbReference type="ChEBI" id="CHEBI:78497"/>
        <dbReference type="ChEBI" id="CHEBI:456215"/>
        <dbReference type="EC" id="6.1.1.7"/>
    </reaction>
</comment>
<evidence type="ECO:0000256" key="6">
    <source>
        <dbReference type="ARBA" id="ARBA00022833"/>
    </source>
</evidence>
<dbReference type="Pfam" id="PF02272">
    <property type="entry name" value="DHHA1"/>
    <property type="match status" value="1"/>
</dbReference>
<dbReference type="SMART" id="SM00863">
    <property type="entry name" value="tRNA_SAD"/>
    <property type="match status" value="1"/>
</dbReference>
<dbReference type="FunFam" id="3.30.980.10:FF:000004">
    <property type="entry name" value="Alanine--tRNA ligase, cytoplasmic"/>
    <property type="match status" value="1"/>
</dbReference>
<dbReference type="SUPFAM" id="SSF55681">
    <property type="entry name" value="Class II aaRS and biotin synthetases"/>
    <property type="match status" value="1"/>
</dbReference>
<dbReference type="InterPro" id="IPR009000">
    <property type="entry name" value="Transl_B-barrel_sf"/>
</dbReference>
<dbReference type="PRINTS" id="PR00980">
    <property type="entry name" value="TRNASYNTHALA"/>
</dbReference>
<dbReference type="InterPro" id="IPR023033">
    <property type="entry name" value="Ala_tRNA_ligase_euk/bac"/>
</dbReference>
<evidence type="ECO:0000256" key="1">
    <source>
        <dbReference type="ARBA" id="ARBA00008226"/>
    </source>
</evidence>
<dbReference type="InterPro" id="IPR003156">
    <property type="entry name" value="DHHA1_dom"/>
</dbReference>
<keyword evidence="6 11" id="KW-0862">Zinc</keyword>
<dbReference type="InterPro" id="IPR018162">
    <property type="entry name" value="Ala-tRNA-ligase_IIc_anticod-bd"/>
</dbReference>
<dbReference type="InterPro" id="IPR018163">
    <property type="entry name" value="Thr/Ala-tRNA-synth_IIc_edit"/>
</dbReference>
<name>A0A838Y4K7_9GAMM</name>
<dbReference type="CDD" id="cd00673">
    <property type="entry name" value="AlaRS_core"/>
    <property type="match status" value="1"/>
</dbReference>
<accession>A0A838Y4K7</accession>
<dbReference type="InterPro" id="IPR018164">
    <property type="entry name" value="Ala-tRNA-synth_IIc_N"/>
</dbReference>
<feature type="binding site" evidence="11">
    <location>
        <position position="657"/>
    </location>
    <ligand>
        <name>Zn(2+)</name>
        <dbReference type="ChEBI" id="CHEBI:29105"/>
    </ligand>
</feature>
<dbReference type="SUPFAM" id="SSF50447">
    <property type="entry name" value="Translation proteins"/>
    <property type="match status" value="1"/>
</dbReference>
<evidence type="ECO:0000256" key="9">
    <source>
        <dbReference type="ARBA" id="ARBA00022917"/>
    </source>
</evidence>
<reference evidence="14 15" key="1">
    <citation type="submission" date="2020-06" db="EMBL/GenBank/DDBJ databases">
        <title>Dysbiosis in marine aquaculture revealed through microbiome analysis: reverse ecology for environmental sustainability.</title>
        <authorList>
            <person name="Haro-Moreno J.M."/>
            <person name="Coutinho F.H."/>
            <person name="Zaragoza-Solas A."/>
            <person name="Picazo A."/>
            <person name="Almagro-Moreno S."/>
            <person name="Lopez-Perez M."/>
        </authorList>
    </citation>
    <scope>NUCLEOTIDE SEQUENCE [LARGE SCALE GENOMIC DNA]</scope>
    <source>
        <strain evidence="14">MCMED-G41</strain>
    </source>
</reference>
<dbReference type="InterPro" id="IPR050058">
    <property type="entry name" value="Ala-tRNA_ligase"/>
</dbReference>
<evidence type="ECO:0000256" key="8">
    <source>
        <dbReference type="ARBA" id="ARBA00022884"/>
    </source>
</evidence>
<organism evidence="14 15">
    <name type="scientific">SAR86 cluster bacterium</name>
    <dbReference type="NCBI Taxonomy" id="2030880"/>
    <lineage>
        <taxon>Bacteria</taxon>
        <taxon>Pseudomonadati</taxon>
        <taxon>Pseudomonadota</taxon>
        <taxon>Gammaproteobacteria</taxon>
        <taxon>SAR86 cluster</taxon>
    </lineage>
</organism>
<dbReference type="GO" id="GO:0002161">
    <property type="term" value="F:aminoacyl-tRNA deacylase activity"/>
    <property type="evidence" value="ECO:0007669"/>
    <property type="project" value="TreeGrafter"/>
</dbReference>
<comment type="subcellular location">
    <subcellularLocation>
        <location evidence="11">Cytoplasm</location>
    </subcellularLocation>
</comment>
<dbReference type="HAMAP" id="MF_00036_B">
    <property type="entry name" value="Ala_tRNA_synth_B"/>
    <property type="match status" value="1"/>
</dbReference>
<evidence type="ECO:0000256" key="4">
    <source>
        <dbReference type="ARBA" id="ARBA00022723"/>
    </source>
</evidence>
<dbReference type="FunFam" id="3.10.310.40:FF:000001">
    <property type="entry name" value="Alanine--tRNA ligase"/>
    <property type="match status" value="1"/>
</dbReference>
<keyword evidence="5 11" id="KW-0547">Nucleotide-binding</keyword>
<dbReference type="PANTHER" id="PTHR11777">
    <property type="entry name" value="ALANYL-TRNA SYNTHETASE"/>
    <property type="match status" value="1"/>
</dbReference>
<evidence type="ECO:0000256" key="5">
    <source>
        <dbReference type="ARBA" id="ARBA00022741"/>
    </source>
</evidence>
<dbReference type="Pfam" id="PF01411">
    <property type="entry name" value="tRNA-synt_2c"/>
    <property type="match status" value="1"/>
</dbReference>
<evidence type="ECO:0000259" key="13">
    <source>
        <dbReference type="PROSITE" id="PS50860"/>
    </source>
</evidence>
<evidence type="ECO:0000256" key="3">
    <source>
        <dbReference type="ARBA" id="ARBA00022598"/>
    </source>
</evidence>
<evidence type="ECO:0000256" key="12">
    <source>
        <dbReference type="SAM" id="Coils"/>
    </source>
</evidence>
<dbReference type="SUPFAM" id="SSF55186">
    <property type="entry name" value="ThrRS/AlaRS common domain"/>
    <property type="match status" value="1"/>
</dbReference>
<dbReference type="InterPro" id="IPR002318">
    <property type="entry name" value="Ala-tRNA-lgiase_IIc"/>
</dbReference>
<dbReference type="PROSITE" id="PS50860">
    <property type="entry name" value="AA_TRNA_LIGASE_II_ALA"/>
    <property type="match status" value="1"/>
</dbReference>
<feature type="domain" description="Alanyl-transfer RNA synthetases family profile" evidence="13">
    <location>
        <begin position="1"/>
        <end position="696"/>
    </location>
</feature>
<dbReference type="GO" id="GO:0000049">
    <property type="term" value="F:tRNA binding"/>
    <property type="evidence" value="ECO:0007669"/>
    <property type="project" value="UniProtKB-KW"/>
</dbReference>
<dbReference type="InterPro" id="IPR012947">
    <property type="entry name" value="tRNA_SAD"/>
</dbReference>
<dbReference type="GO" id="GO:0045892">
    <property type="term" value="P:negative regulation of DNA-templated transcription"/>
    <property type="evidence" value="ECO:0007669"/>
    <property type="project" value="TreeGrafter"/>
</dbReference>
<keyword evidence="4 11" id="KW-0479">Metal-binding</keyword>
<dbReference type="FunFam" id="3.30.54.20:FF:000001">
    <property type="entry name" value="Alanine--tRNA ligase"/>
    <property type="match status" value="1"/>
</dbReference>
<dbReference type="GO" id="GO:0004813">
    <property type="term" value="F:alanine-tRNA ligase activity"/>
    <property type="evidence" value="ECO:0007669"/>
    <property type="project" value="UniProtKB-UniRule"/>
</dbReference>
<gene>
    <name evidence="11 14" type="primary">alaS</name>
    <name evidence="14" type="ORF">H2072_00740</name>
</gene>
<dbReference type="GO" id="GO:0006419">
    <property type="term" value="P:alanyl-tRNA aminoacylation"/>
    <property type="evidence" value="ECO:0007669"/>
    <property type="project" value="UniProtKB-UniRule"/>
</dbReference>
<dbReference type="Pfam" id="PF07973">
    <property type="entry name" value="tRNA_SAD"/>
    <property type="match status" value="1"/>
</dbReference>
<feature type="binding site" evidence="11">
    <location>
        <position position="554"/>
    </location>
    <ligand>
        <name>Zn(2+)</name>
        <dbReference type="ChEBI" id="CHEBI:29105"/>
    </ligand>
</feature>
<feature type="binding site" evidence="11">
    <location>
        <position position="550"/>
    </location>
    <ligand>
        <name>Zn(2+)</name>
        <dbReference type="ChEBI" id="CHEBI:29105"/>
    </ligand>
</feature>
<comment type="function">
    <text evidence="11">Catalyzes the attachment of alanine to tRNA(Ala) in a two-step reaction: alanine is first activated by ATP to form Ala-AMP and then transferred to the acceptor end of tRNA(Ala). Also edits incorrectly charged Ser-tRNA(Ala) and Gly-tRNA(Ala) via its editing domain.</text>
</comment>
<dbReference type="GO" id="GO:0005524">
    <property type="term" value="F:ATP binding"/>
    <property type="evidence" value="ECO:0007669"/>
    <property type="project" value="UniProtKB-UniRule"/>
</dbReference>
<feature type="binding site" evidence="11">
    <location>
        <position position="653"/>
    </location>
    <ligand>
        <name>Zn(2+)</name>
        <dbReference type="ChEBI" id="CHEBI:29105"/>
    </ligand>
</feature>
<evidence type="ECO:0000256" key="7">
    <source>
        <dbReference type="ARBA" id="ARBA00022840"/>
    </source>
</evidence>
<dbReference type="PANTHER" id="PTHR11777:SF9">
    <property type="entry name" value="ALANINE--TRNA LIGASE, CYTOPLASMIC"/>
    <property type="match status" value="1"/>
</dbReference>
<comment type="cofactor">
    <cofactor evidence="11">
        <name>Zn(2+)</name>
        <dbReference type="ChEBI" id="CHEBI:29105"/>
    </cofactor>
    <text evidence="11">Binds 1 zinc ion per subunit.</text>
</comment>
<dbReference type="Gene3D" id="3.30.54.20">
    <property type="match status" value="1"/>
</dbReference>
<keyword evidence="7 11" id="KW-0067">ATP-binding</keyword>
<dbReference type="Proteomes" id="UP000551848">
    <property type="component" value="Unassembled WGS sequence"/>
</dbReference>
<dbReference type="GO" id="GO:0008270">
    <property type="term" value="F:zinc ion binding"/>
    <property type="evidence" value="ECO:0007669"/>
    <property type="project" value="UniProtKB-UniRule"/>
</dbReference>
<keyword evidence="2 11" id="KW-0820">tRNA-binding</keyword>
<dbReference type="AlphaFoldDB" id="A0A838Y4K7"/>
<evidence type="ECO:0000313" key="14">
    <source>
        <dbReference type="EMBL" id="MBA4692253.1"/>
    </source>
</evidence>
<dbReference type="SUPFAM" id="SSF101353">
    <property type="entry name" value="Putative anticodon-binding domain of alanyl-tRNA synthetase (AlaRS)"/>
    <property type="match status" value="1"/>
</dbReference>
<keyword evidence="10 11" id="KW-0030">Aminoacyl-tRNA synthetase</keyword>
<comment type="similarity">
    <text evidence="1 11">Belongs to the class-II aminoacyl-tRNA synthetase family.</text>
</comment>
<dbReference type="InterPro" id="IPR018165">
    <property type="entry name" value="Ala-tRNA-synth_IIc_core"/>
</dbReference>
<dbReference type="NCBIfam" id="TIGR00344">
    <property type="entry name" value="alaS"/>
    <property type="match status" value="1"/>
</dbReference>
<sequence length="856" mass="95186">MLTSELRSKFLDYFKKNSHEVVDSSPLIPANDETLLFTNAGMVQFKDVFLGSDKRPYKRATTTQRCIRAGGKHNDLENVGYTLRHHTFFEMLGNFSFGDYFKEEAIQLAWNFLTNELGIKKEKLWISVFRDDDEAAEIWSAKIGINPERIVRMDEEDNFWSMGDTGPCGPCSEIYYDHGDQYEGTPPGIPGDEGDRFVEIWNLVFMQFNRGADGKLTPLPKPSVDTGMGLERVAAVMQGVNSNYETDLFQNLIKVSEKAIKSPGEPSHKVIADHIRSISFLISDGILPSNEGRGYVLRRIMRRAIRHGYKIGAKKPFLYKLVKALVKEMGTAFPMLADNQKATEKIVHEEEKKFLETLEKGIEILEKEIKSIDSNVIPGEIIFKLHDTYGFPFDLTADIAREQDLDLDEEGFNSCMDEQIKNSKSASKFKGLQLDLSSIKETKFLGYEELCGKGKVLGIWSESNAIDNASDQNECFIAVDKTPFYAESGGQVGDQGSFTFSGGHGSVQDCIKQGKIFLHRIKVQEGVIKKNDKLELSVDASKRKAASVNHSATHLMHAALKDVLGDHVHQKGSLLDSNKLRFDFSHSKAVTKAEIQEIELIVNQHIQTNSEVTTKIMQLDDALKIGAEAMFGEKYEDEVRVVYIGGEFSVELCGGTHVGRTGDIGMFSVTSESSISSGVRRIEALAGQGAVQSMLEARNHLQDLQGMLNVKGPQISSKVADLIKENKALKKGTKTKKSAAIDLKETIHKINNFDLAIIQAYTQNVQDLRNMVDQSKKDNTNKCVLIFSHQKSKVVMVCGVTEDMQDSLSANDVIKSIAKLYNGKGGGRTDFAQGAGEADNFEEFVNSIPDIVQSIA</sequence>
<dbReference type="EC" id="6.1.1.7" evidence="11"/>
<dbReference type="GO" id="GO:0005829">
    <property type="term" value="C:cytosol"/>
    <property type="evidence" value="ECO:0007669"/>
    <property type="project" value="TreeGrafter"/>
</dbReference>
<protein>
    <recommendedName>
        <fullName evidence="11">Alanine--tRNA ligase</fullName>
        <ecNumber evidence="11">6.1.1.7</ecNumber>
    </recommendedName>
    <alternativeName>
        <fullName evidence="11">Alanyl-tRNA synthetase</fullName>
        <shortName evidence="11">AlaRS</shortName>
    </alternativeName>
</protein>
<feature type="coiled-coil region" evidence="12">
    <location>
        <begin position="348"/>
        <end position="375"/>
    </location>
</feature>
<dbReference type="FunFam" id="3.30.930.10:FF:000004">
    <property type="entry name" value="Alanine--tRNA ligase"/>
    <property type="match status" value="1"/>
</dbReference>
<evidence type="ECO:0000256" key="10">
    <source>
        <dbReference type="ARBA" id="ARBA00023146"/>
    </source>
</evidence>
<keyword evidence="3 11" id="KW-0436">Ligase</keyword>
<keyword evidence="9 11" id="KW-0648">Protein biosynthesis</keyword>
<comment type="domain">
    <text evidence="11">Consists of three domains; the N-terminal catalytic domain, the editing domain and the C-terminal C-Ala domain. The editing domain removes incorrectly charged amino acids, while the C-Ala domain, along with tRNA(Ala), serves as a bridge to cooperatively bring together the editing and aminoacylation centers thus stimulating deacylation of misacylated tRNAs.</text>
</comment>
<keyword evidence="12" id="KW-0175">Coiled coil</keyword>
<dbReference type="Gene3D" id="3.30.980.10">
    <property type="entry name" value="Threonyl-trna Synthetase, Chain A, domain 2"/>
    <property type="match status" value="1"/>
</dbReference>
<keyword evidence="8 11" id="KW-0694">RNA-binding</keyword>
<evidence type="ECO:0000256" key="2">
    <source>
        <dbReference type="ARBA" id="ARBA00022555"/>
    </source>
</evidence>
<evidence type="ECO:0000313" key="15">
    <source>
        <dbReference type="Proteomes" id="UP000551848"/>
    </source>
</evidence>
<dbReference type="Gene3D" id="2.40.30.130">
    <property type="match status" value="1"/>
</dbReference>
<dbReference type="Gene3D" id="3.30.930.10">
    <property type="entry name" value="Bira Bifunctional Protein, Domain 2"/>
    <property type="match status" value="1"/>
</dbReference>
<dbReference type="Gene3D" id="3.10.310.40">
    <property type="match status" value="1"/>
</dbReference>
<evidence type="ECO:0000256" key="11">
    <source>
        <dbReference type="HAMAP-Rule" id="MF_00036"/>
    </source>
</evidence>
<dbReference type="InterPro" id="IPR045864">
    <property type="entry name" value="aa-tRNA-synth_II/BPL/LPL"/>
</dbReference>
<comment type="caution">
    <text evidence="14">The sequence shown here is derived from an EMBL/GenBank/DDBJ whole genome shotgun (WGS) entry which is preliminary data.</text>
</comment>